<keyword evidence="3" id="KW-1185">Reference proteome</keyword>
<comment type="caution">
    <text evidence="2">The sequence shown here is derived from an EMBL/GenBank/DDBJ whole genome shotgun (WGS) entry which is preliminary data.</text>
</comment>
<evidence type="ECO:0000313" key="3">
    <source>
        <dbReference type="Proteomes" id="UP001612915"/>
    </source>
</evidence>
<dbReference type="Gene3D" id="1.10.260.40">
    <property type="entry name" value="lambda repressor-like DNA-binding domains"/>
    <property type="match status" value="1"/>
</dbReference>
<dbReference type="RefSeq" id="WP_398280994.1">
    <property type="nucleotide sequence ID" value="NZ_JBITLV010000004.1"/>
</dbReference>
<organism evidence="2 3">
    <name type="scientific">Spongisporangium articulatum</name>
    <dbReference type="NCBI Taxonomy" id="3362603"/>
    <lineage>
        <taxon>Bacteria</taxon>
        <taxon>Bacillati</taxon>
        <taxon>Actinomycetota</taxon>
        <taxon>Actinomycetes</taxon>
        <taxon>Kineosporiales</taxon>
        <taxon>Kineosporiaceae</taxon>
        <taxon>Spongisporangium</taxon>
    </lineage>
</organism>
<dbReference type="PROSITE" id="PS50943">
    <property type="entry name" value="HTH_CROC1"/>
    <property type="match status" value="1"/>
</dbReference>
<evidence type="ECO:0000259" key="1">
    <source>
        <dbReference type="PROSITE" id="PS50943"/>
    </source>
</evidence>
<protein>
    <submittedName>
        <fullName evidence="2">Helix-turn-helix domain-containing protein</fullName>
    </submittedName>
</protein>
<dbReference type="SUPFAM" id="SSF47413">
    <property type="entry name" value="lambda repressor-like DNA-binding domains"/>
    <property type="match status" value="1"/>
</dbReference>
<accession>A0ABW8ANX7</accession>
<gene>
    <name evidence="2" type="ORF">ACIB24_13505</name>
</gene>
<dbReference type="EMBL" id="JBITLV010000004">
    <property type="protein sequence ID" value="MFI7588079.1"/>
    <property type="molecule type" value="Genomic_DNA"/>
</dbReference>
<proteinExistence type="predicted"/>
<reference evidence="2 3" key="1">
    <citation type="submission" date="2024-10" db="EMBL/GenBank/DDBJ databases">
        <title>The Natural Products Discovery Center: Release of the First 8490 Sequenced Strains for Exploring Actinobacteria Biosynthetic Diversity.</title>
        <authorList>
            <person name="Kalkreuter E."/>
            <person name="Kautsar S.A."/>
            <person name="Yang D."/>
            <person name="Bader C.D."/>
            <person name="Teijaro C.N."/>
            <person name="Fluegel L."/>
            <person name="Davis C.M."/>
            <person name="Simpson J.R."/>
            <person name="Lauterbach L."/>
            <person name="Steele A.D."/>
            <person name="Gui C."/>
            <person name="Meng S."/>
            <person name="Li G."/>
            <person name="Viehrig K."/>
            <person name="Ye F."/>
            <person name="Su P."/>
            <person name="Kiefer A.F."/>
            <person name="Nichols A."/>
            <person name="Cepeda A.J."/>
            <person name="Yan W."/>
            <person name="Fan B."/>
            <person name="Jiang Y."/>
            <person name="Adhikari A."/>
            <person name="Zheng C.-J."/>
            <person name="Schuster L."/>
            <person name="Cowan T.M."/>
            <person name="Smanski M.J."/>
            <person name="Chevrette M.G."/>
            <person name="De Carvalho L.P.S."/>
            <person name="Shen B."/>
        </authorList>
    </citation>
    <scope>NUCLEOTIDE SEQUENCE [LARGE SCALE GENOMIC DNA]</scope>
    <source>
        <strain evidence="2 3">NPDC049639</strain>
    </source>
</reference>
<dbReference type="CDD" id="cd00093">
    <property type="entry name" value="HTH_XRE"/>
    <property type="match status" value="1"/>
</dbReference>
<feature type="domain" description="HTH cro/C1-type" evidence="1">
    <location>
        <begin position="23"/>
        <end position="63"/>
    </location>
</feature>
<dbReference type="Pfam" id="PF13560">
    <property type="entry name" value="HTH_31"/>
    <property type="match status" value="1"/>
</dbReference>
<dbReference type="InterPro" id="IPR010982">
    <property type="entry name" value="Lambda_DNA-bd_dom_sf"/>
</dbReference>
<dbReference type="Proteomes" id="UP001612915">
    <property type="component" value="Unassembled WGS sequence"/>
</dbReference>
<dbReference type="InterPro" id="IPR001387">
    <property type="entry name" value="Cro/C1-type_HTH"/>
</dbReference>
<name>A0ABW8ANX7_9ACTN</name>
<sequence length="390" mass="42614">MLGRRLRDLRTRGIHGTVLQAPVAEALGISSALLSSWERDRAVPPEERLEDLATFYGVERSVASSGPQLIPVDELTEAERGQRDELLRELRGLRQSEPAVVEAGTETPGLDGGFWHFPDGQPITILCTPFSEEQFGVKGVAEEDMGRLPPVIQYANNSTHPNAVRTLLNADVDALLQLVRHLAAANPRSEIRWLTFERVLNVDQLVGHVVILGGGDLAPWQMSRDVSAFRTALRVPVHPEFPPNSNEETDGQFVVSLNAAGDPDFDGPDRETHRPLFLAESGTGAATAAAGVQLRGAPVLLHDVALIVRKPHPFNAEATVTMLSGIFSRGTYGAVRAFTHEPYRSRNEEWLASLPASDDFWVLFTVPVFGGEKTMTPELSLSDTILRLSS</sequence>
<evidence type="ECO:0000313" key="2">
    <source>
        <dbReference type="EMBL" id="MFI7588079.1"/>
    </source>
</evidence>